<dbReference type="GO" id="GO:0006412">
    <property type="term" value="P:translation"/>
    <property type="evidence" value="ECO:0007669"/>
    <property type="project" value="UniProtKB-UniRule"/>
</dbReference>
<dbReference type="GO" id="GO:0005524">
    <property type="term" value="F:ATP binding"/>
    <property type="evidence" value="ECO:0007669"/>
    <property type="project" value="UniProtKB-KW"/>
</dbReference>
<comment type="catalytic activity">
    <reaction evidence="4 6">
        <text>L-aspartyl-tRNA(Asn) + L-glutamine + ATP + H2O = L-asparaginyl-tRNA(Asn) + L-glutamate + ADP + phosphate + 2 H(+)</text>
        <dbReference type="Rhea" id="RHEA:14513"/>
        <dbReference type="Rhea" id="RHEA-COMP:9674"/>
        <dbReference type="Rhea" id="RHEA-COMP:9677"/>
        <dbReference type="ChEBI" id="CHEBI:15377"/>
        <dbReference type="ChEBI" id="CHEBI:15378"/>
        <dbReference type="ChEBI" id="CHEBI:29985"/>
        <dbReference type="ChEBI" id="CHEBI:30616"/>
        <dbReference type="ChEBI" id="CHEBI:43474"/>
        <dbReference type="ChEBI" id="CHEBI:58359"/>
        <dbReference type="ChEBI" id="CHEBI:78515"/>
        <dbReference type="ChEBI" id="CHEBI:78516"/>
        <dbReference type="ChEBI" id="CHEBI:456216"/>
    </reaction>
</comment>
<dbReference type="AlphaFoldDB" id="A0A1V4I9V8"/>
<evidence type="ECO:0000313" key="7">
    <source>
        <dbReference type="EMBL" id="OPJ56297.1"/>
    </source>
</evidence>
<dbReference type="InterPro" id="IPR003837">
    <property type="entry name" value="GatC"/>
</dbReference>
<dbReference type="PANTHER" id="PTHR15004:SF0">
    <property type="entry name" value="GLUTAMYL-TRNA(GLN) AMIDOTRANSFERASE SUBUNIT C, MITOCHONDRIAL"/>
    <property type="match status" value="1"/>
</dbReference>
<dbReference type="SUPFAM" id="SSF141000">
    <property type="entry name" value="Glu-tRNAGln amidotransferase C subunit"/>
    <property type="match status" value="1"/>
</dbReference>
<protein>
    <recommendedName>
        <fullName evidence="6">Aspartyl/glutamyl-tRNA(Asn/Gln) amidotransferase subunit C</fullName>
        <shortName evidence="6">Asp/Glu-ADT subunit C</shortName>
        <ecNumber evidence="6">6.3.5.-</ecNumber>
    </recommendedName>
</protein>
<evidence type="ECO:0000256" key="5">
    <source>
        <dbReference type="ARBA" id="ARBA00047913"/>
    </source>
</evidence>
<dbReference type="RefSeq" id="WP_079411276.1">
    <property type="nucleotide sequence ID" value="NZ_MZGW01000002.1"/>
</dbReference>
<evidence type="ECO:0000256" key="6">
    <source>
        <dbReference type="HAMAP-Rule" id="MF_00122"/>
    </source>
</evidence>
<dbReference type="NCBIfam" id="TIGR00135">
    <property type="entry name" value="gatC"/>
    <property type="match status" value="1"/>
</dbReference>
<evidence type="ECO:0000256" key="2">
    <source>
        <dbReference type="ARBA" id="ARBA00011123"/>
    </source>
</evidence>
<comment type="caution">
    <text evidence="7">The sequence shown here is derived from an EMBL/GenBank/DDBJ whole genome shotgun (WGS) entry which is preliminary data.</text>
</comment>
<dbReference type="OrthoDB" id="9813938at2"/>
<keyword evidence="6" id="KW-0648">Protein biosynthesis</keyword>
<comment type="function">
    <text evidence="3 6">Allows the formation of correctly charged Asn-tRNA(Asn) or Gln-tRNA(Gln) through the transamidation of misacylated Asp-tRNA(Asn) or Glu-tRNA(Gln) in organisms which lack either or both of asparaginyl-tRNA or glutaminyl-tRNA synthetases. The reaction takes place in the presence of glutamine and ATP through an activated phospho-Asp-tRNA(Asn) or phospho-Glu-tRNA(Gln).</text>
</comment>
<keyword evidence="8" id="KW-1185">Reference proteome</keyword>
<dbReference type="Proteomes" id="UP000190140">
    <property type="component" value="Unassembled WGS sequence"/>
</dbReference>
<dbReference type="GO" id="GO:0050566">
    <property type="term" value="F:asparaginyl-tRNA synthase (glutamine-hydrolyzing) activity"/>
    <property type="evidence" value="ECO:0007669"/>
    <property type="project" value="RHEA"/>
</dbReference>
<evidence type="ECO:0000313" key="8">
    <source>
        <dbReference type="Proteomes" id="UP000190140"/>
    </source>
</evidence>
<dbReference type="GO" id="GO:0006450">
    <property type="term" value="P:regulation of translational fidelity"/>
    <property type="evidence" value="ECO:0007669"/>
    <property type="project" value="InterPro"/>
</dbReference>
<sequence>MIDKESIKHVSKLARLEFKEDEMDKVVKKLDDVLSYVKMLDEVNVENVGITYNPINLKNVLREDVVKESLDREKVLQNAPDKEMGCFRVPKVLD</sequence>
<evidence type="ECO:0000256" key="1">
    <source>
        <dbReference type="ARBA" id="ARBA00010757"/>
    </source>
</evidence>
<dbReference type="EMBL" id="MZGW01000002">
    <property type="protein sequence ID" value="OPJ56297.1"/>
    <property type="molecule type" value="Genomic_DNA"/>
</dbReference>
<comment type="catalytic activity">
    <reaction evidence="5 6">
        <text>L-glutamyl-tRNA(Gln) + L-glutamine + ATP + H2O = L-glutaminyl-tRNA(Gln) + L-glutamate + ADP + phosphate + H(+)</text>
        <dbReference type="Rhea" id="RHEA:17521"/>
        <dbReference type="Rhea" id="RHEA-COMP:9681"/>
        <dbReference type="Rhea" id="RHEA-COMP:9684"/>
        <dbReference type="ChEBI" id="CHEBI:15377"/>
        <dbReference type="ChEBI" id="CHEBI:15378"/>
        <dbReference type="ChEBI" id="CHEBI:29985"/>
        <dbReference type="ChEBI" id="CHEBI:30616"/>
        <dbReference type="ChEBI" id="CHEBI:43474"/>
        <dbReference type="ChEBI" id="CHEBI:58359"/>
        <dbReference type="ChEBI" id="CHEBI:78520"/>
        <dbReference type="ChEBI" id="CHEBI:78521"/>
        <dbReference type="ChEBI" id="CHEBI:456216"/>
    </reaction>
</comment>
<gene>
    <name evidence="6 7" type="primary">gatC</name>
    <name evidence="7" type="ORF">CLOTH_07010</name>
</gene>
<keyword evidence="6" id="KW-0067">ATP-binding</keyword>
<organism evidence="7 8">
    <name type="scientific">Alkalithermobacter paradoxus</name>
    <dbReference type="NCBI Taxonomy" id="29349"/>
    <lineage>
        <taxon>Bacteria</taxon>
        <taxon>Bacillati</taxon>
        <taxon>Bacillota</taxon>
        <taxon>Clostridia</taxon>
        <taxon>Peptostreptococcales</taxon>
        <taxon>Tepidibacteraceae</taxon>
        <taxon>Alkalithermobacter</taxon>
    </lineage>
</organism>
<proteinExistence type="inferred from homology"/>
<keyword evidence="6" id="KW-0547">Nucleotide-binding</keyword>
<dbReference type="GO" id="GO:0070681">
    <property type="term" value="P:glutaminyl-tRNAGln biosynthesis via transamidation"/>
    <property type="evidence" value="ECO:0007669"/>
    <property type="project" value="TreeGrafter"/>
</dbReference>
<evidence type="ECO:0000256" key="3">
    <source>
        <dbReference type="ARBA" id="ARBA00024799"/>
    </source>
</evidence>
<keyword evidence="6 7" id="KW-0436">Ligase</keyword>
<accession>A0A1V4I9V8</accession>
<keyword evidence="7" id="KW-0808">Transferase</keyword>
<reference evidence="7 8" key="1">
    <citation type="submission" date="2017-03" db="EMBL/GenBank/DDBJ databases">
        <title>Genome sequence of Clostridium thermoalcaliphilum DSM 7309.</title>
        <authorList>
            <person name="Poehlein A."/>
            <person name="Daniel R."/>
        </authorList>
    </citation>
    <scope>NUCLEOTIDE SEQUENCE [LARGE SCALE GENOMIC DNA]</scope>
    <source>
        <strain evidence="7 8">DSM 7309</strain>
    </source>
</reference>
<dbReference type="GO" id="GO:0050567">
    <property type="term" value="F:glutaminyl-tRNA synthase (glutamine-hydrolyzing) activity"/>
    <property type="evidence" value="ECO:0007669"/>
    <property type="project" value="UniProtKB-UniRule"/>
</dbReference>
<dbReference type="PANTHER" id="PTHR15004">
    <property type="entry name" value="GLUTAMYL-TRNA(GLN) AMIDOTRANSFERASE SUBUNIT C, MITOCHONDRIAL"/>
    <property type="match status" value="1"/>
</dbReference>
<dbReference type="GO" id="GO:0016740">
    <property type="term" value="F:transferase activity"/>
    <property type="evidence" value="ECO:0007669"/>
    <property type="project" value="UniProtKB-KW"/>
</dbReference>
<dbReference type="HAMAP" id="MF_00122">
    <property type="entry name" value="GatC"/>
    <property type="match status" value="1"/>
</dbReference>
<dbReference type="Pfam" id="PF02686">
    <property type="entry name" value="GatC"/>
    <property type="match status" value="1"/>
</dbReference>
<dbReference type="Gene3D" id="1.10.20.60">
    <property type="entry name" value="Glu-tRNAGln amidotransferase C subunit, N-terminal domain"/>
    <property type="match status" value="1"/>
</dbReference>
<dbReference type="STRING" id="29349.CLOTH_07010"/>
<evidence type="ECO:0000256" key="4">
    <source>
        <dbReference type="ARBA" id="ARBA00047380"/>
    </source>
</evidence>
<comment type="similarity">
    <text evidence="1 6">Belongs to the GatC family.</text>
</comment>
<comment type="subunit">
    <text evidence="2 6">Heterotrimer of A, B and C subunits.</text>
</comment>
<dbReference type="EC" id="6.3.5.-" evidence="6"/>
<name>A0A1V4I9V8_9FIRM</name>
<dbReference type="InterPro" id="IPR036113">
    <property type="entry name" value="Asp/Glu-ADT_sf_sub_c"/>
</dbReference>